<protein>
    <recommendedName>
        <fullName evidence="4">VWA domain-containing protein</fullName>
    </recommendedName>
</protein>
<gene>
    <name evidence="2" type="ORF">GCM10007391_09580</name>
</gene>
<feature type="signal peptide" evidence="1">
    <location>
        <begin position="1"/>
        <end position="20"/>
    </location>
</feature>
<dbReference type="AlphaFoldDB" id="A0A918JIJ4"/>
<evidence type="ECO:0000313" key="2">
    <source>
        <dbReference type="EMBL" id="GGW78999.1"/>
    </source>
</evidence>
<proteinExistence type="predicted"/>
<reference evidence="2" key="2">
    <citation type="submission" date="2020-09" db="EMBL/GenBank/DDBJ databases">
        <authorList>
            <person name="Sun Q."/>
            <person name="Kim S."/>
        </authorList>
    </citation>
    <scope>NUCLEOTIDE SEQUENCE</scope>
    <source>
        <strain evidence="2">KCTC 22164</strain>
    </source>
</reference>
<name>A0A918JIJ4_9ALTE</name>
<evidence type="ECO:0000256" key="1">
    <source>
        <dbReference type="SAM" id="SignalP"/>
    </source>
</evidence>
<keyword evidence="3" id="KW-1185">Reference proteome</keyword>
<reference evidence="2" key="1">
    <citation type="journal article" date="2014" name="Int. J. Syst. Evol. Microbiol.">
        <title>Complete genome sequence of Corynebacterium casei LMG S-19264T (=DSM 44701T), isolated from a smear-ripened cheese.</title>
        <authorList>
            <consortium name="US DOE Joint Genome Institute (JGI-PGF)"/>
            <person name="Walter F."/>
            <person name="Albersmeier A."/>
            <person name="Kalinowski J."/>
            <person name="Ruckert C."/>
        </authorList>
    </citation>
    <scope>NUCLEOTIDE SEQUENCE</scope>
    <source>
        <strain evidence="2">KCTC 22164</strain>
    </source>
</reference>
<evidence type="ECO:0008006" key="4">
    <source>
        <dbReference type="Google" id="ProtNLM"/>
    </source>
</evidence>
<comment type="caution">
    <text evidence="2">The sequence shown here is derived from an EMBL/GenBank/DDBJ whole genome shotgun (WGS) entry which is preliminary data.</text>
</comment>
<dbReference type="RefSeq" id="WP_189403961.1">
    <property type="nucleotide sequence ID" value="NZ_BMXP01000002.1"/>
</dbReference>
<accession>A0A918JIJ4</accession>
<organism evidence="2 3">
    <name type="scientific">Alteromonas halophila</name>
    <dbReference type="NCBI Taxonomy" id="516698"/>
    <lineage>
        <taxon>Bacteria</taxon>
        <taxon>Pseudomonadati</taxon>
        <taxon>Pseudomonadota</taxon>
        <taxon>Gammaproteobacteria</taxon>
        <taxon>Alteromonadales</taxon>
        <taxon>Alteromonadaceae</taxon>
        <taxon>Alteromonas/Salinimonas group</taxon>
        <taxon>Alteromonas</taxon>
    </lineage>
</organism>
<dbReference type="Proteomes" id="UP000631300">
    <property type="component" value="Unassembled WGS sequence"/>
</dbReference>
<dbReference type="InterPro" id="IPR036465">
    <property type="entry name" value="vWFA_dom_sf"/>
</dbReference>
<dbReference type="SUPFAM" id="SSF53300">
    <property type="entry name" value="vWA-like"/>
    <property type="match status" value="1"/>
</dbReference>
<sequence>MIKRAALMMLAAAASHFAVAQADRDDIVSCYDYAEVADIKPTTPLRDIVVMVDQTVNLDTNLKKSVHHQVQQLVGTGDRIRVVSFSANAQGRYTDITFDGEFDQPMSEEQRNAMNRLKLGKFDKCMEMQSTKAINLVHKQLKGSFHDSDQNYPKTELVGSLLDVSKTVFAENNTQRRILILVSDMLENSDMSSFYSAGSVRAIDADAEFAKYANSIVPTALSSVEVFVIGGGYAQGGSAYSSQSALNSLEAFWEAVVKQAGGTLKQFGTPQLLTDIK</sequence>
<dbReference type="Gene3D" id="3.40.50.410">
    <property type="entry name" value="von Willebrand factor, type A domain"/>
    <property type="match status" value="1"/>
</dbReference>
<keyword evidence="1" id="KW-0732">Signal</keyword>
<evidence type="ECO:0000313" key="3">
    <source>
        <dbReference type="Proteomes" id="UP000631300"/>
    </source>
</evidence>
<dbReference type="EMBL" id="BMXP01000002">
    <property type="protein sequence ID" value="GGW78999.1"/>
    <property type="molecule type" value="Genomic_DNA"/>
</dbReference>
<feature type="chain" id="PRO_5036926501" description="VWA domain-containing protein" evidence="1">
    <location>
        <begin position="21"/>
        <end position="277"/>
    </location>
</feature>